<evidence type="ECO:0000259" key="2">
    <source>
        <dbReference type="Pfam" id="PF02518"/>
    </source>
</evidence>
<dbReference type="InterPro" id="IPR003594">
    <property type="entry name" value="HATPase_dom"/>
</dbReference>
<dbReference type="KEGG" id="slc:SL103_02940"/>
<evidence type="ECO:0000313" key="3">
    <source>
        <dbReference type="EMBL" id="AOP50945.1"/>
    </source>
</evidence>
<keyword evidence="1" id="KW-0723">Serine/threonine-protein kinase</keyword>
<protein>
    <recommendedName>
        <fullName evidence="2">Histidine kinase/HSP90-like ATPase domain-containing protein</fullName>
    </recommendedName>
</protein>
<dbReference type="InterPro" id="IPR050267">
    <property type="entry name" value="Anti-sigma-factor_SerPK"/>
</dbReference>
<dbReference type="AlphaFoldDB" id="A0A1D7VVZ1"/>
<keyword evidence="1" id="KW-0418">Kinase</keyword>
<name>A0A1D7VVZ1_9ACTN</name>
<dbReference type="EMBL" id="CP017157">
    <property type="protein sequence ID" value="AOP50945.1"/>
    <property type="molecule type" value="Genomic_DNA"/>
</dbReference>
<dbReference type="Gene3D" id="3.30.565.10">
    <property type="entry name" value="Histidine kinase-like ATPase, C-terminal domain"/>
    <property type="match status" value="1"/>
</dbReference>
<dbReference type="SUPFAM" id="SSF55874">
    <property type="entry name" value="ATPase domain of HSP90 chaperone/DNA topoisomerase II/histidine kinase"/>
    <property type="match status" value="1"/>
</dbReference>
<dbReference type="Pfam" id="PF02518">
    <property type="entry name" value="HATPase_c"/>
    <property type="match status" value="1"/>
</dbReference>
<reference evidence="3 4" key="1">
    <citation type="submission" date="2016-09" db="EMBL/GenBank/DDBJ databases">
        <title>Complete genome sequencing of Streptomyces lydicus 103 and metabolic pathways analysis of antibiotic biosynthesis.</title>
        <authorList>
            <person name="Jia N."/>
            <person name="Ding M.-Z."/>
            <person name="Gao F."/>
            <person name="Yuan Y.-J."/>
        </authorList>
    </citation>
    <scope>NUCLEOTIDE SEQUENCE [LARGE SCALE GENOMIC DNA]</scope>
    <source>
        <strain evidence="3 4">103</strain>
    </source>
</reference>
<evidence type="ECO:0000313" key="4">
    <source>
        <dbReference type="Proteomes" id="UP000094094"/>
    </source>
</evidence>
<dbReference type="Proteomes" id="UP000094094">
    <property type="component" value="Chromosome"/>
</dbReference>
<dbReference type="GO" id="GO:0004674">
    <property type="term" value="F:protein serine/threonine kinase activity"/>
    <property type="evidence" value="ECO:0007669"/>
    <property type="project" value="UniProtKB-KW"/>
</dbReference>
<organism evidence="3 4">
    <name type="scientific">Streptomyces lydicus</name>
    <dbReference type="NCBI Taxonomy" id="47763"/>
    <lineage>
        <taxon>Bacteria</taxon>
        <taxon>Bacillati</taxon>
        <taxon>Actinomycetota</taxon>
        <taxon>Actinomycetes</taxon>
        <taxon>Kitasatosporales</taxon>
        <taxon>Streptomycetaceae</taxon>
        <taxon>Streptomyces</taxon>
    </lineage>
</organism>
<feature type="domain" description="Histidine kinase/HSP90-like ATPase" evidence="2">
    <location>
        <begin position="31"/>
        <end position="119"/>
    </location>
</feature>
<proteinExistence type="predicted"/>
<dbReference type="InterPro" id="IPR036890">
    <property type="entry name" value="HATPase_C_sf"/>
</dbReference>
<sequence length="130" mass="14360">MERSVPVCRVLARAWLDGQRIHGEDTRHLVLLVLSELVTNAIQHSASMRITCRLRKAGHLLHIEVHDNGGTPWVPRMRRPGQGQEHGRGLELVARSAVQWGRRVEAGNGCTVWASLPLTAGVCADRPTPP</sequence>
<dbReference type="PANTHER" id="PTHR35526">
    <property type="entry name" value="ANTI-SIGMA-F FACTOR RSBW-RELATED"/>
    <property type="match status" value="1"/>
</dbReference>
<accession>A0A1D7VVZ1</accession>
<dbReference type="PANTHER" id="PTHR35526:SF3">
    <property type="entry name" value="ANTI-SIGMA-F FACTOR RSBW"/>
    <property type="match status" value="1"/>
</dbReference>
<dbReference type="OrthoDB" id="4208104at2"/>
<evidence type="ECO:0000256" key="1">
    <source>
        <dbReference type="ARBA" id="ARBA00022527"/>
    </source>
</evidence>
<keyword evidence="1" id="KW-0808">Transferase</keyword>
<keyword evidence="4" id="KW-1185">Reference proteome</keyword>
<dbReference type="CDD" id="cd16936">
    <property type="entry name" value="HATPase_RsbW-like"/>
    <property type="match status" value="1"/>
</dbReference>
<gene>
    <name evidence="3" type="ORF">SL103_02940</name>
</gene>